<organism evidence="1 2">
    <name type="scientific">Gemmobacter caeni</name>
    <dbReference type="NCBI Taxonomy" id="589035"/>
    <lineage>
        <taxon>Bacteria</taxon>
        <taxon>Pseudomonadati</taxon>
        <taxon>Pseudomonadota</taxon>
        <taxon>Alphaproteobacteria</taxon>
        <taxon>Rhodobacterales</taxon>
        <taxon>Paracoccaceae</taxon>
        <taxon>Gemmobacter</taxon>
    </lineage>
</organism>
<dbReference type="Proteomes" id="UP000244224">
    <property type="component" value="Unassembled WGS sequence"/>
</dbReference>
<protein>
    <submittedName>
        <fullName evidence="1">Uncharacterized protein</fullName>
    </submittedName>
</protein>
<keyword evidence="2" id="KW-1185">Reference proteome</keyword>
<evidence type="ECO:0000313" key="1">
    <source>
        <dbReference type="EMBL" id="PTX39075.1"/>
    </source>
</evidence>
<evidence type="ECO:0000313" key="2">
    <source>
        <dbReference type="Proteomes" id="UP000244224"/>
    </source>
</evidence>
<reference evidence="1 2" key="1">
    <citation type="submission" date="2018-04" db="EMBL/GenBank/DDBJ databases">
        <title>Genomic Encyclopedia of Archaeal and Bacterial Type Strains, Phase II (KMG-II): from individual species to whole genera.</title>
        <authorList>
            <person name="Goeker M."/>
        </authorList>
    </citation>
    <scope>NUCLEOTIDE SEQUENCE [LARGE SCALE GENOMIC DNA]</scope>
    <source>
        <strain evidence="1 2">DSM 21823</strain>
    </source>
</reference>
<name>A0A2T6A5L1_9RHOB</name>
<comment type="caution">
    <text evidence="1">The sequence shown here is derived from an EMBL/GenBank/DDBJ whole genome shotgun (WGS) entry which is preliminary data.</text>
</comment>
<dbReference type="AlphaFoldDB" id="A0A2T6A5L1"/>
<dbReference type="RefSeq" id="WP_108130954.1">
    <property type="nucleotide sequence ID" value="NZ_QBKP01000039.1"/>
</dbReference>
<accession>A0A2T6A5L1</accession>
<gene>
    <name evidence="1" type="ORF">C8N34_1397</name>
</gene>
<dbReference type="EMBL" id="QBKP01000039">
    <property type="protein sequence ID" value="PTX39075.1"/>
    <property type="molecule type" value="Genomic_DNA"/>
</dbReference>
<sequence>MNDSDLKALTKRLERYEIAVRQLAHETSLLAAQIAFGRQTSEITETSDRLKALAHKLTSGLGGAD</sequence>
<proteinExistence type="predicted"/>